<evidence type="ECO:0000256" key="5">
    <source>
        <dbReference type="SAM" id="SignalP"/>
    </source>
</evidence>
<feature type="chain" id="PRO_5001473191" evidence="5">
    <location>
        <begin position="22"/>
        <end position="178"/>
    </location>
</feature>
<dbReference type="PANTHER" id="PTHR33420:SF3">
    <property type="entry name" value="FIMBRIAL SUBUNIT ELFA"/>
    <property type="match status" value="1"/>
</dbReference>
<dbReference type="OrthoDB" id="7030999at2"/>
<dbReference type="AlphaFoldDB" id="A0A014PXF5"/>
<dbReference type="GO" id="GO:0043709">
    <property type="term" value="P:cell adhesion involved in single-species biofilm formation"/>
    <property type="evidence" value="ECO:0007669"/>
    <property type="project" value="TreeGrafter"/>
</dbReference>
<comment type="subcellular location">
    <subcellularLocation>
        <location evidence="1">Fimbrium</location>
    </subcellularLocation>
</comment>
<dbReference type="Proteomes" id="UP000019918">
    <property type="component" value="Unassembled WGS sequence"/>
</dbReference>
<proteinExistence type="inferred from homology"/>
<feature type="domain" description="Fimbrial-type adhesion" evidence="6">
    <location>
        <begin position="27"/>
        <end position="177"/>
    </location>
</feature>
<evidence type="ECO:0000256" key="4">
    <source>
        <dbReference type="ARBA" id="ARBA00023263"/>
    </source>
</evidence>
<keyword evidence="3 5" id="KW-0732">Signal</keyword>
<protein>
    <submittedName>
        <fullName evidence="7">Fimbrial protein</fullName>
    </submittedName>
</protein>
<accession>A0A014PXF5</accession>
<sequence length="178" mass="18331">MKYATLAAVIFAACSSANVYAAAEGTITFNGTLQATTCNSSINGGDASADVELPIVGINQLASAGQTAGQTQFTIGLSGCEGVLTTAAAFFETGDTVDSNGRLIDQNDTTDQKVAFQLRNAGNQSIIVVGNSSQETNNTYGEMVDGSLTLPYLVEYYANSAAGAGTVTSNVTYSIMYK</sequence>
<evidence type="ECO:0000313" key="8">
    <source>
        <dbReference type="Proteomes" id="UP000019918"/>
    </source>
</evidence>
<feature type="signal peptide" evidence="5">
    <location>
        <begin position="1"/>
        <end position="21"/>
    </location>
</feature>
<dbReference type="InterPro" id="IPR000259">
    <property type="entry name" value="Adhesion_dom_fimbrial"/>
</dbReference>
<organism evidence="7 8">
    <name type="scientific">Erwinia mallotivora</name>
    <dbReference type="NCBI Taxonomy" id="69222"/>
    <lineage>
        <taxon>Bacteria</taxon>
        <taxon>Pseudomonadati</taxon>
        <taxon>Pseudomonadota</taxon>
        <taxon>Gammaproteobacteria</taxon>
        <taxon>Enterobacterales</taxon>
        <taxon>Erwiniaceae</taxon>
        <taxon>Erwinia</taxon>
    </lineage>
</organism>
<keyword evidence="4" id="KW-0281">Fimbrium</keyword>
<dbReference type="InterPro" id="IPR036937">
    <property type="entry name" value="Adhesion_dom_fimbrial_sf"/>
</dbReference>
<dbReference type="SUPFAM" id="SSF49401">
    <property type="entry name" value="Bacterial adhesins"/>
    <property type="match status" value="1"/>
</dbReference>
<name>A0A014PXF5_9GAMM</name>
<dbReference type="STRING" id="69222.BG55_10770"/>
<dbReference type="EMBL" id="JFHN01000045">
    <property type="protein sequence ID" value="EXU75627.1"/>
    <property type="molecule type" value="Genomic_DNA"/>
</dbReference>
<dbReference type="Gene3D" id="2.60.40.1090">
    <property type="entry name" value="Fimbrial-type adhesion domain"/>
    <property type="match status" value="1"/>
</dbReference>
<evidence type="ECO:0000259" key="6">
    <source>
        <dbReference type="Pfam" id="PF00419"/>
    </source>
</evidence>
<reference evidence="7 8" key="1">
    <citation type="submission" date="2014-02" db="EMBL/GenBank/DDBJ databases">
        <title>Draft genome of Erwinia mallotivora strain BT-MARDI, a papaya dieback pathogen.</title>
        <authorList>
            <person name="Redzuan R."/>
            <person name="Abu Bakar N."/>
            <person name="Badrun R."/>
            <person name="Mohd Raih M.F."/>
            <person name="Rozano L."/>
            <person name="Mat Amin N."/>
        </authorList>
    </citation>
    <scope>NUCLEOTIDE SEQUENCE [LARGE SCALE GENOMIC DNA]</scope>
    <source>
        <strain evidence="7 8">BT-MARDI</strain>
    </source>
</reference>
<dbReference type="InterPro" id="IPR050263">
    <property type="entry name" value="Bact_Fimbrial_Adh_Pro"/>
</dbReference>
<dbReference type="GO" id="GO:0009289">
    <property type="term" value="C:pilus"/>
    <property type="evidence" value="ECO:0007669"/>
    <property type="project" value="UniProtKB-SubCell"/>
</dbReference>
<evidence type="ECO:0000256" key="1">
    <source>
        <dbReference type="ARBA" id="ARBA00004561"/>
    </source>
</evidence>
<evidence type="ECO:0000256" key="3">
    <source>
        <dbReference type="ARBA" id="ARBA00022729"/>
    </source>
</evidence>
<comment type="caution">
    <text evidence="7">The sequence shown here is derived from an EMBL/GenBank/DDBJ whole genome shotgun (WGS) entry which is preliminary data.</text>
</comment>
<dbReference type="PANTHER" id="PTHR33420">
    <property type="entry name" value="FIMBRIAL SUBUNIT ELFA-RELATED"/>
    <property type="match status" value="1"/>
</dbReference>
<comment type="similarity">
    <text evidence="2">Belongs to the fimbrial protein family.</text>
</comment>
<dbReference type="Pfam" id="PF00419">
    <property type="entry name" value="Fimbrial"/>
    <property type="match status" value="1"/>
</dbReference>
<gene>
    <name evidence="7" type="ORF">BG55_10770</name>
</gene>
<dbReference type="PATRIC" id="fig|69222.5.peg.2231"/>
<evidence type="ECO:0000256" key="2">
    <source>
        <dbReference type="ARBA" id="ARBA00006671"/>
    </source>
</evidence>
<evidence type="ECO:0000313" key="7">
    <source>
        <dbReference type="EMBL" id="EXU75627.1"/>
    </source>
</evidence>
<dbReference type="InterPro" id="IPR008966">
    <property type="entry name" value="Adhesion_dom_sf"/>
</dbReference>
<keyword evidence="8" id="KW-1185">Reference proteome</keyword>